<comment type="similarity">
    <text evidence="2">Belongs to the MoaB/Mog family.</text>
</comment>
<proteinExistence type="inferred from homology"/>
<evidence type="ECO:0000313" key="4">
    <source>
        <dbReference type="EMBL" id="MCQ8128144.1"/>
    </source>
</evidence>
<feature type="domain" description="MoaB/Mog" evidence="3">
    <location>
        <begin position="13"/>
        <end position="157"/>
    </location>
</feature>
<name>A0ABT1U2T2_9GAMM</name>
<dbReference type="NCBIfam" id="TIGR02667">
    <property type="entry name" value="moaB_proteo"/>
    <property type="match status" value="1"/>
</dbReference>
<evidence type="ECO:0000256" key="1">
    <source>
        <dbReference type="ARBA" id="ARBA00015262"/>
    </source>
</evidence>
<comment type="pathway">
    <text evidence="2">Cofactor biosynthesis; molybdopterin biosynthesis.</text>
</comment>
<dbReference type="RefSeq" id="WP_256614516.1">
    <property type="nucleotide sequence ID" value="NZ_JANIBK010000024.1"/>
</dbReference>
<evidence type="ECO:0000256" key="2">
    <source>
        <dbReference type="PIRNR" id="PIRNR006443"/>
    </source>
</evidence>
<evidence type="ECO:0000313" key="5">
    <source>
        <dbReference type="Proteomes" id="UP001524586"/>
    </source>
</evidence>
<organism evidence="4 5">
    <name type="scientific">Methylomonas rivi</name>
    <dbReference type="NCBI Taxonomy" id="2952226"/>
    <lineage>
        <taxon>Bacteria</taxon>
        <taxon>Pseudomonadati</taxon>
        <taxon>Pseudomonadota</taxon>
        <taxon>Gammaproteobacteria</taxon>
        <taxon>Methylococcales</taxon>
        <taxon>Methylococcaceae</taxon>
        <taxon>Methylomonas</taxon>
    </lineage>
</organism>
<dbReference type="InterPro" id="IPR012245">
    <property type="entry name" value="MoaB"/>
</dbReference>
<keyword evidence="2" id="KW-0501">Molybdenum cofactor biosynthesis</keyword>
<dbReference type="CDD" id="cd00886">
    <property type="entry name" value="MogA_MoaB"/>
    <property type="match status" value="1"/>
</dbReference>
<dbReference type="NCBIfam" id="TIGR00177">
    <property type="entry name" value="molyb_syn"/>
    <property type="match status" value="1"/>
</dbReference>
<dbReference type="InterPro" id="IPR036425">
    <property type="entry name" value="MoaB/Mog-like_dom_sf"/>
</dbReference>
<dbReference type="PANTHER" id="PTHR43232">
    <property type="entry name" value="MOLYBDENUM COFACTOR BIOSYNTHESIS PROTEIN B"/>
    <property type="match status" value="1"/>
</dbReference>
<accession>A0ABT1U2T2</accession>
<dbReference type="Gene3D" id="3.40.980.10">
    <property type="entry name" value="MoaB/Mog-like domain"/>
    <property type="match status" value="1"/>
</dbReference>
<evidence type="ECO:0000259" key="3">
    <source>
        <dbReference type="SMART" id="SM00852"/>
    </source>
</evidence>
<dbReference type="Proteomes" id="UP001524586">
    <property type="component" value="Unassembled WGS sequence"/>
</dbReference>
<dbReference type="Pfam" id="PF00994">
    <property type="entry name" value="MoCF_biosynth"/>
    <property type="match status" value="1"/>
</dbReference>
<sequence length="173" mass="18852">MTEAREFLPLNLAVLTVSDSRTEANDSSGQTLVSGLTEAGHRLHDKKIVPDDIYRIRAVVSQWIADPAVHAIISTGGTGVTGRDGTPEAVTPLLDKMLDGFGEVFRMISYQDIKSSTMQSRALAGVANGTYIFCVPGSSGACRTAWENLIKDQLDFRTRPCNLVQLMPRLLEK</sequence>
<keyword evidence="5" id="KW-1185">Reference proteome</keyword>
<dbReference type="SUPFAM" id="SSF53218">
    <property type="entry name" value="Molybdenum cofactor biosynthesis proteins"/>
    <property type="match status" value="1"/>
</dbReference>
<comment type="function">
    <text evidence="2">May be involved in the biosynthesis of molybdopterin.</text>
</comment>
<protein>
    <recommendedName>
        <fullName evidence="1 2">Molybdenum cofactor biosynthesis protein B</fullName>
    </recommendedName>
</protein>
<comment type="caution">
    <text evidence="4">The sequence shown here is derived from an EMBL/GenBank/DDBJ whole genome shotgun (WGS) entry which is preliminary data.</text>
</comment>
<dbReference type="InterPro" id="IPR001453">
    <property type="entry name" value="MoaB/Mog_dom"/>
</dbReference>
<dbReference type="PIRSF" id="PIRSF006443">
    <property type="entry name" value="MoaB"/>
    <property type="match status" value="1"/>
</dbReference>
<dbReference type="InterPro" id="IPR013484">
    <property type="entry name" value="MoaB_proteobac"/>
</dbReference>
<dbReference type="SMART" id="SM00852">
    <property type="entry name" value="MoCF_biosynth"/>
    <property type="match status" value="1"/>
</dbReference>
<reference evidence="4 5" key="1">
    <citation type="submission" date="2022-07" db="EMBL/GenBank/DDBJ databases">
        <title>Methylomonas rivi sp. nov., Methylomonas rosea sp. nov., Methylomonas aureus sp. nov. and Methylomonas subterranea sp. nov., four novel methanotrophs isolated from a freshwater creek and the deep terrestrial subsurface.</title>
        <authorList>
            <person name="Abin C."/>
            <person name="Sankaranarayanan K."/>
            <person name="Garner C."/>
            <person name="Sindelar R."/>
            <person name="Kotary K."/>
            <person name="Garner R."/>
            <person name="Barclay S."/>
            <person name="Lawson P."/>
            <person name="Krumholz L."/>
        </authorList>
    </citation>
    <scope>NUCLEOTIDE SEQUENCE [LARGE SCALE GENOMIC DNA]</scope>
    <source>
        <strain evidence="4 5">WSC-6</strain>
    </source>
</reference>
<dbReference type="EMBL" id="JANIBK010000024">
    <property type="protein sequence ID" value="MCQ8128144.1"/>
    <property type="molecule type" value="Genomic_DNA"/>
</dbReference>
<gene>
    <name evidence="4" type="primary">moaB</name>
    <name evidence="4" type="ORF">NP596_06700</name>
</gene>
<dbReference type="PANTHER" id="PTHR43232:SF2">
    <property type="entry name" value="MOLYBDENUM COFACTOR BIOSYNTHESIS PROTEIN B"/>
    <property type="match status" value="1"/>
</dbReference>